<dbReference type="SUPFAM" id="SSF117070">
    <property type="entry name" value="LEA14-like"/>
    <property type="match status" value="1"/>
</dbReference>
<dbReference type="PANTHER" id="PTHR31852">
    <property type="entry name" value="LATE EMBRYOGENESIS ABUNDANT (LEA) HYDROXYPROLINE-RICH GLYCOPROTEIN FAMILY"/>
    <property type="match status" value="1"/>
</dbReference>
<dbReference type="InterPro" id="IPR004864">
    <property type="entry name" value="LEA_2"/>
</dbReference>
<reference evidence="3 4" key="1">
    <citation type="submission" date="2024-03" db="EMBL/GenBank/DDBJ databases">
        <authorList>
            <person name="Martinez-Hernandez J."/>
        </authorList>
    </citation>
    <scope>NUCLEOTIDE SEQUENCE [LARGE SCALE GENOMIC DNA]</scope>
</reference>
<protein>
    <recommendedName>
        <fullName evidence="2">Late embryogenesis abundant protein LEA-2 subgroup domain-containing protein</fullName>
    </recommendedName>
</protein>
<accession>A0AAV1YEN9</accession>
<gene>
    <name evidence="3" type="ORF">LLUT_LOCUS33079</name>
</gene>
<comment type="caution">
    <text evidence="3">The sequence shown here is derived from an EMBL/GenBank/DDBJ whole genome shotgun (WGS) entry which is preliminary data.</text>
</comment>
<evidence type="ECO:0000313" key="3">
    <source>
        <dbReference type="EMBL" id="CAL0332019.1"/>
    </source>
</evidence>
<feature type="domain" description="Late embryogenesis abundant protein LEA-2 subgroup" evidence="2">
    <location>
        <begin position="68"/>
        <end position="167"/>
    </location>
</feature>
<keyword evidence="1" id="KW-1133">Transmembrane helix</keyword>
<keyword evidence="4" id="KW-1185">Reference proteome</keyword>
<evidence type="ECO:0000256" key="1">
    <source>
        <dbReference type="SAM" id="Phobius"/>
    </source>
</evidence>
<evidence type="ECO:0000259" key="2">
    <source>
        <dbReference type="Pfam" id="PF03168"/>
    </source>
</evidence>
<name>A0AAV1YEN9_LUPLU</name>
<dbReference type="Pfam" id="PF03168">
    <property type="entry name" value="LEA_2"/>
    <property type="match status" value="1"/>
</dbReference>
<feature type="transmembrane region" description="Helical" evidence="1">
    <location>
        <begin position="12"/>
        <end position="34"/>
    </location>
</feature>
<evidence type="ECO:0000313" key="4">
    <source>
        <dbReference type="Proteomes" id="UP001497480"/>
    </source>
</evidence>
<dbReference type="AlphaFoldDB" id="A0AAV1YEN9"/>
<keyword evidence="1" id="KW-0812">Transmembrane</keyword>
<sequence>MSKTDNRTNLASCIVATIFLSFIIIILLILYFTLFKPHHPHIAVTSITLPSYSLSNSTLTFTFSQFSSVTNPNRDVFSHYDSSLQLFYAGAQVGFMFIPAGHIDAGRSQHIAATFTVNSFRLSTPPPPMVDRNNAVMAMEMETRMEMAGRVRVLHLFTHHVLVKAECRVAVSVNDGSVLGFRC</sequence>
<dbReference type="InterPro" id="IPR055301">
    <property type="entry name" value="Lea14-like_2"/>
</dbReference>
<keyword evidence="1" id="KW-0472">Membrane</keyword>
<dbReference type="EMBL" id="CAXHTB010000023">
    <property type="protein sequence ID" value="CAL0332019.1"/>
    <property type="molecule type" value="Genomic_DNA"/>
</dbReference>
<dbReference type="Proteomes" id="UP001497480">
    <property type="component" value="Unassembled WGS sequence"/>
</dbReference>
<proteinExistence type="predicted"/>
<organism evidence="3 4">
    <name type="scientific">Lupinus luteus</name>
    <name type="common">European yellow lupine</name>
    <dbReference type="NCBI Taxonomy" id="3873"/>
    <lineage>
        <taxon>Eukaryota</taxon>
        <taxon>Viridiplantae</taxon>
        <taxon>Streptophyta</taxon>
        <taxon>Embryophyta</taxon>
        <taxon>Tracheophyta</taxon>
        <taxon>Spermatophyta</taxon>
        <taxon>Magnoliopsida</taxon>
        <taxon>eudicotyledons</taxon>
        <taxon>Gunneridae</taxon>
        <taxon>Pentapetalae</taxon>
        <taxon>rosids</taxon>
        <taxon>fabids</taxon>
        <taxon>Fabales</taxon>
        <taxon>Fabaceae</taxon>
        <taxon>Papilionoideae</taxon>
        <taxon>50 kb inversion clade</taxon>
        <taxon>genistoids sensu lato</taxon>
        <taxon>core genistoids</taxon>
        <taxon>Genisteae</taxon>
        <taxon>Lupinus</taxon>
    </lineage>
</organism>